<proteinExistence type="predicted"/>
<dbReference type="Pfam" id="PF25539">
    <property type="entry name" value="Bestrophin_2"/>
    <property type="match status" value="1"/>
</dbReference>
<feature type="transmembrane region" description="Helical" evidence="9">
    <location>
        <begin position="243"/>
        <end position="264"/>
    </location>
</feature>
<dbReference type="GO" id="GO:0005254">
    <property type="term" value="F:chloride channel activity"/>
    <property type="evidence" value="ECO:0007669"/>
    <property type="project" value="InterPro"/>
</dbReference>
<accession>A0A8H3LPQ6</accession>
<evidence type="ECO:0000256" key="3">
    <source>
        <dbReference type="ARBA" id="ARBA00022475"/>
    </source>
</evidence>
<keyword evidence="7 9" id="KW-0472">Membrane</keyword>
<keyword evidence="2" id="KW-0813">Transport</keyword>
<reference evidence="10" key="1">
    <citation type="submission" date="2019-10" db="EMBL/GenBank/DDBJ databases">
        <title>Conservation and host-specific expression of non-tandemly repeated heterogenous ribosome RNA gene in arbuscular mycorrhizal fungi.</title>
        <authorList>
            <person name="Maeda T."/>
            <person name="Kobayashi Y."/>
            <person name="Nakagawa T."/>
            <person name="Ezawa T."/>
            <person name="Yamaguchi K."/>
            <person name="Bino T."/>
            <person name="Nishimoto Y."/>
            <person name="Shigenobu S."/>
            <person name="Kawaguchi M."/>
        </authorList>
    </citation>
    <scope>NUCLEOTIDE SEQUENCE</scope>
    <source>
        <strain evidence="10">HR1</strain>
    </source>
</reference>
<dbReference type="PANTHER" id="PTHR33281:SF19">
    <property type="entry name" value="VOLTAGE-DEPENDENT ANION CHANNEL-FORMING PROTEIN YNEE"/>
    <property type="match status" value="1"/>
</dbReference>
<keyword evidence="6" id="KW-0406">Ion transport</keyword>
<dbReference type="OrthoDB" id="1368at2759"/>
<dbReference type="GO" id="GO:0005886">
    <property type="term" value="C:plasma membrane"/>
    <property type="evidence" value="ECO:0007669"/>
    <property type="project" value="UniProtKB-SubCell"/>
</dbReference>
<feature type="compositionally biased region" description="Low complexity" evidence="8">
    <location>
        <begin position="337"/>
        <end position="348"/>
    </location>
</feature>
<evidence type="ECO:0000256" key="1">
    <source>
        <dbReference type="ARBA" id="ARBA00004651"/>
    </source>
</evidence>
<evidence type="ECO:0000256" key="9">
    <source>
        <dbReference type="SAM" id="Phobius"/>
    </source>
</evidence>
<evidence type="ECO:0000256" key="7">
    <source>
        <dbReference type="ARBA" id="ARBA00023136"/>
    </source>
</evidence>
<dbReference type="PANTHER" id="PTHR33281">
    <property type="entry name" value="UPF0187 PROTEIN YNEE"/>
    <property type="match status" value="1"/>
</dbReference>
<evidence type="ECO:0000313" key="11">
    <source>
        <dbReference type="Proteomes" id="UP000615446"/>
    </source>
</evidence>
<dbReference type="AlphaFoldDB" id="A0A8H3LPQ6"/>
<keyword evidence="5 9" id="KW-1133">Transmembrane helix</keyword>
<name>A0A8H3LPQ6_9GLOM</name>
<evidence type="ECO:0000256" key="8">
    <source>
        <dbReference type="SAM" id="MobiDB-lite"/>
    </source>
</evidence>
<evidence type="ECO:0000256" key="4">
    <source>
        <dbReference type="ARBA" id="ARBA00022692"/>
    </source>
</evidence>
<gene>
    <name evidence="10" type="ORF">RCL2_001607700</name>
</gene>
<organism evidence="10 11">
    <name type="scientific">Rhizophagus clarus</name>
    <dbReference type="NCBI Taxonomy" id="94130"/>
    <lineage>
        <taxon>Eukaryota</taxon>
        <taxon>Fungi</taxon>
        <taxon>Fungi incertae sedis</taxon>
        <taxon>Mucoromycota</taxon>
        <taxon>Glomeromycotina</taxon>
        <taxon>Glomeromycetes</taxon>
        <taxon>Glomerales</taxon>
        <taxon>Glomeraceae</taxon>
        <taxon>Rhizophagus</taxon>
    </lineage>
</organism>
<dbReference type="EMBL" id="BLAL01000183">
    <property type="protein sequence ID" value="GES89173.1"/>
    <property type="molecule type" value="Genomic_DNA"/>
</dbReference>
<dbReference type="InterPro" id="IPR044669">
    <property type="entry name" value="YneE/VCCN1/2-like"/>
</dbReference>
<sequence>MTERQPKVYDPYVYHKPHGIRWKGRQIETNTAYDRYWEGRRLWSVLIVAIRNLTRIIWINVKEDEGTKDILEKKTAINLLMGFAVATKHYLREEEGSNYDDLKHLISNIKSDLPGFAPIEDQDLTENIIRENSKLGRQLSLRMFKPKIKPHQRRKGTPIPVNHNLPLEITLYLSSYIDSRAQQKKADVPSTNSMYAALNTMVDCLTQFERILRSPIPVAYSIHLKQTVWIYCLSLPFQLVKNLHYITIPIVFLACIILMGIELIGTEIENPFGYDENDLELDAFCFLIKRELDTITSNPRPIVESWVYNQENHPFGDDVTGTDARKLSIDDVRSKLSSSSNNDTNRSSLDISVQQ</sequence>
<evidence type="ECO:0000256" key="2">
    <source>
        <dbReference type="ARBA" id="ARBA00022448"/>
    </source>
</evidence>
<comment type="caution">
    <text evidence="10">The sequence shown here is derived from an EMBL/GenBank/DDBJ whole genome shotgun (WGS) entry which is preliminary data.</text>
</comment>
<protein>
    <submittedName>
        <fullName evidence="10">Bestrophin, RFP-TM, chloride channel-domain-containing protein</fullName>
    </submittedName>
</protein>
<keyword evidence="4 9" id="KW-0812">Transmembrane</keyword>
<comment type="subcellular location">
    <subcellularLocation>
        <location evidence="1">Cell membrane</location>
        <topology evidence="1">Multi-pass membrane protein</topology>
    </subcellularLocation>
</comment>
<dbReference type="Proteomes" id="UP000615446">
    <property type="component" value="Unassembled WGS sequence"/>
</dbReference>
<feature type="region of interest" description="Disordered" evidence="8">
    <location>
        <begin position="335"/>
        <end position="355"/>
    </location>
</feature>
<evidence type="ECO:0000256" key="5">
    <source>
        <dbReference type="ARBA" id="ARBA00022989"/>
    </source>
</evidence>
<evidence type="ECO:0000313" key="10">
    <source>
        <dbReference type="EMBL" id="GES89173.1"/>
    </source>
</evidence>
<keyword evidence="3" id="KW-1003">Cell membrane</keyword>
<evidence type="ECO:0000256" key="6">
    <source>
        <dbReference type="ARBA" id="ARBA00023065"/>
    </source>
</evidence>